<evidence type="ECO:0000256" key="1">
    <source>
        <dbReference type="SAM" id="Coils"/>
    </source>
</evidence>
<feature type="coiled-coil region" evidence="1">
    <location>
        <begin position="18"/>
        <end position="45"/>
    </location>
</feature>
<accession>A0A6J5L138</accession>
<reference evidence="3" key="1">
    <citation type="submission" date="2020-04" db="EMBL/GenBank/DDBJ databases">
        <authorList>
            <person name="Chiriac C."/>
            <person name="Salcher M."/>
            <person name="Ghai R."/>
            <person name="Kavagutti S V."/>
        </authorList>
    </citation>
    <scope>NUCLEOTIDE SEQUENCE</scope>
</reference>
<organism evidence="3">
    <name type="scientific">uncultured Caudovirales phage</name>
    <dbReference type="NCBI Taxonomy" id="2100421"/>
    <lineage>
        <taxon>Viruses</taxon>
        <taxon>Duplodnaviria</taxon>
        <taxon>Heunggongvirae</taxon>
        <taxon>Uroviricota</taxon>
        <taxon>Caudoviricetes</taxon>
        <taxon>Peduoviridae</taxon>
        <taxon>Maltschvirus</taxon>
        <taxon>Maltschvirus maltsch</taxon>
    </lineage>
</organism>
<proteinExistence type="predicted"/>
<gene>
    <name evidence="3" type="ORF">UFOVP99_33</name>
</gene>
<keyword evidence="1" id="KW-0175">Coiled coil</keyword>
<feature type="region of interest" description="Disordered" evidence="2">
    <location>
        <begin position="62"/>
        <end position="81"/>
    </location>
</feature>
<evidence type="ECO:0000313" key="3">
    <source>
        <dbReference type="EMBL" id="CAB4128424.1"/>
    </source>
</evidence>
<name>A0A6J5L138_9CAUD</name>
<evidence type="ECO:0000256" key="2">
    <source>
        <dbReference type="SAM" id="MobiDB-lite"/>
    </source>
</evidence>
<sequence>MPGGGGGGTLSIPTDQQLTLQNRQAQQLEQNRQALALQRQQQSAAVRAGSNMLGRALLLNSETGLPADAGPNAAPARKLGG</sequence>
<dbReference type="EMBL" id="LR796221">
    <property type="protein sequence ID" value="CAB4128424.1"/>
    <property type="molecule type" value="Genomic_DNA"/>
</dbReference>
<protein>
    <submittedName>
        <fullName evidence="3">Uncharacterized protein</fullName>
    </submittedName>
</protein>